<evidence type="ECO:0000313" key="2">
    <source>
        <dbReference type="EMBL" id="TQV83618.1"/>
    </source>
</evidence>
<keyword evidence="3" id="KW-1185">Reference proteome</keyword>
<comment type="caution">
    <text evidence="2">The sequence shown here is derived from an EMBL/GenBank/DDBJ whole genome shotgun (WGS) entry which is preliminary data.</text>
</comment>
<dbReference type="OrthoDB" id="7451095at2"/>
<dbReference type="InterPro" id="IPR039437">
    <property type="entry name" value="FrzH/put_lumazine-bd"/>
</dbReference>
<evidence type="ECO:0000313" key="3">
    <source>
        <dbReference type="Proteomes" id="UP000315252"/>
    </source>
</evidence>
<dbReference type="Proteomes" id="UP000315252">
    <property type="component" value="Unassembled WGS sequence"/>
</dbReference>
<accession>A0A545U2D0</accession>
<protein>
    <submittedName>
        <fullName evidence="2">Nuclear transport factor 2 family protein</fullName>
    </submittedName>
</protein>
<dbReference type="EMBL" id="VHSH01000001">
    <property type="protein sequence ID" value="TQV83618.1"/>
    <property type="molecule type" value="Genomic_DNA"/>
</dbReference>
<sequence>MTMKRLVLPTTGVTTTVAAAAITTLAVAAMIVFPLTTAHSQTQTQAQTEKTGTMTKTEISKETAADEARSFSDYQAVVEALQPYIESAKSGDGKQTRTAFFDHAHIVGSVNGAFSNSDLDSFAADLSSIGPSPDVKHHIAWIDISGPAAAAKVEFINWAGFRFTDFFVLYKHDGQWKISGKVYDSHANN</sequence>
<dbReference type="InterPro" id="IPR032710">
    <property type="entry name" value="NTF2-like_dom_sf"/>
</dbReference>
<dbReference type="Pfam" id="PF12893">
    <property type="entry name" value="Lumazine_bd_2"/>
    <property type="match status" value="1"/>
</dbReference>
<proteinExistence type="predicted"/>
<gene>
    <name evidence="2" type="ORF">FKG95_03230</name>
</gene>
<organism evidence="2 3">
    <name type="scientific">Denitrobaculum tricleocarpae</name>
    <dbReference type="NCBI Taxonomy" id="2591009"/>
    <lineage>
        <taxon>Bacteria</taxon>
        <taxon>Pseudomonadati</taxon>
        <taxon>Pseudomonadota</taxon>
        <taxon>Alphaproteobacteria</taxon>
        <taxon>Rhodospirillales</taxon>
        <taxon>Rhodospirillaceae</taxon>
        <taxon>Denitrobaculum</taxon>
    </lineage>
</organism>
<dbReference type="AlphaFoldDB" id="A0A545U2D0"/>
<dbReference type="SUPFAM" id="SSF54427">
    <property type="entry name" value="NTF2-like"/>
    <property type="match status" value="1"/>
</dbReference>
<reference evidence="2 3" key="1">
    <citation type="submission" date="2019-06" db="EMBL/GenBank/DDBJ databases">
        <title>Whole genome sequence for Rhodospirillaceae sp. R148.</title>
        <authorList>
            <person name="Wang G."/>
        </authorList>
    </citation>
    <scope>NUCLEOTIDE SEQUENCE [LARGE SCALE GENOMIC DNA]</scope>
    <source>
        <strain evidence="2 3">R148</strain>
    </source>
</reference>
<dbReference type="Gene3D" id="3.10.450.50">
    <property type="match status" value="1"/>
</dbReference>
<feature type="region of interest" description="Disordered" evidence="1">
    <location>
        <begin position="40"/>
        <end position="66"/>
    </location>
</feature>
<evidence type="ECO:0000256" key="1">
    <source>
        <dbReference type="SAM" id="MobiDB-lite"/>
    </source>
</evidence>
<name>A0A545U2D0_9PROT</name>